<dbReference type="Pfam" id="PF21808">
    <property type="entry name" value="Dynamin-like_hel_bact"/>
    <property type="match status" value="1"/>
</dbReference>
<comment type="caution">
    <text evidence="9">The sequence shown here is derived from an EMBL/GenBank/DDBJ whole genome shotgun (WGS) entry which is preliminary data.</text>
</comment>
<dbReference type="InterPro" id="IPR027417">
    <property type="entry name" value="P-loop_NTPase"/>
</dbReference>
<dbReference type="PROSITE" id="PS51718">
    <property type="entry name" value="G_DYNAMIN_2"/>
    <property type="match status" value="1"/>
</dbReference>
<dbReference type="GO" id="GO:0005525">
    <property type="term" value="F:GTP binding"/>
    <property type="evidence" value="ECO:0007669"/>
    <property type="project" value="UniProtKB-KW"/>
</dbReference>
<reference evidence="9" key="2">
    <citation type="journal article" date="2022" name="Microbiol. Resour. Announc.">
        <title>Metagenome Sequencing to Explore Phylogenomics of Terrestrial Cyanobacteria.</title>
        <authorList>
            <person name="Ward R.D."/>
            <person name="Stajich J.E."/>
            <person name="Johansen J.R."/>
            <person name="Huntemann M."/>
            <person name="Clum A."/>
            <person name="Foster B."/>
            <person name="Foster B."/>
            <person name="Roux S."/>
            <person name="Palaniappan K."/>
            <person name="Varghese N."/>
            <person name="Mukherjee S."/>
            <person name="Reddy T.B.K."/>
            <person name="Daum C."/>
            <person name="Copeland A."/>
            <person name="Chen I.A."/>
            <person name="Ivanova N.N."/>
            <person name="Kyrpides N.C."/>
            <person name="Shapiro N."/>
            <person name="Eloe-Fadrosh E.A."/>
            <person name="Pietrasiak N."/>
        </authorList>
    </citation>
    <scope>NUCLEOTIDE SEQUENCE</scope>
    <source>
        <strain evidence="9">GSE-NOS-MK-12-04C</strain>
    </source>
</reference>
<keyword evidence="5" id="KW-0342">GTP-binding</keyword>
<dbReference type="CDD" id="cd09912">
    <property type="entry name" value="DLP_2"/>
    <property type="match status" value="1"/>
</dbReference>
<dbReference type="PANTHER" id="PTHR10465:SF0">
    <property type="entry name" value="SARCALUMENIN"/>
    <property type="match status" value="1"/>
</dbReference>
<keyword evidence="6 7" id="KW-0472">Membrane</keyword>
<evidence type="ECO:0000256" key="6">
    <source>
        <dbReference type="ARBA" id="ARBA00023136"/>
    </source>
</evidence>
<dbReference type="InterPro" id="IPR027094">
    <property type="entry name" value="Mitofusin_fam"/>
</dbReference>
<name>A0A951QNZ3_9CYAN</name>
<keyword evidence="2" id="KW-0547">Nucleotide-binding</keyword>
<sequence>MSNEIKGAAWLDDLDRVVNIRHQVASRLDAIAQTIIECELEGAKTSGKLGLEAEIERLATASQNLRQGVFRLLVLGDMKRGKSTFLNALLGQNLLPSDVSPCTALLTVLKYGTKEKVTIHYKDGTAEEIDFPQFKQRYTINPEEAKTLEKVNQPAFPDISHAVVEHPLPLLGKGIEFIDSPGLNDTEARNELSLSYIYNCNAILFVMSASQPCTLDERQYLQNYLKNRGLNIFFLINGWDRVRDSLINPEDIDELQAAEMKVSQVFRTNLSEYCQEQGQDIYYKRVFEISALNALRSRLKDSESNLAGTGFPQFLHTLNNFLTKERVAVEIDQALAIARQVHARFTAATQRRIPLLDENVEELQQKIDTVQSDFHQLSSIASKYQEEIRTISNKKATEIADSFKNYILKLEHTFEEDFINSQPELEFMQFFDQTNRELFYTSFKRAFERYINDRLAAWEFIARQEITATFEQLEEKADSYQIEYTKVVEVINQKLIGYRFYAIGHDYQKDRASTWADDVMNVFSSIPNSLNKGIGSFNMFWQSVFSCVVATVILQMVGVLFTGITFSVFGAIAAGFGLVALQAEFVRQQFLTATKKEFVKYLPQIAAEQWQPIHQSVKKCFEVYEQQISDRIKIDIKSRKAELDNLLQQKQVHEIDIQGETQRLIDLEKSLLSQLQEIQLQGFS</sequence>
<keyword evidence="7" id="KW-1133">Transmembrane helix</keyword>
<evidence type="ECO:0000313" key="10">
    <source>
        <dbReference type="Proteomes" id="UP000729701"/>
    </source>
</evidence>
<dbReference type="AlphaFoldDB" id="A0A951QNZ3"/>
<dbReference type="Pfam" id="PF00350">
    <property type="entry name" value="Dynamin_N"/>
    <property type="match status" value="1"/>
</dbReference>
<dbReference type="Gene3D" id="3.40.50.300">
    <property type="entry name" value="P-loop containing nucleotide triphosphate hydrolases"/>
    <property type="match status" value="1"/>
</dbReference>
<comment type="subcellular location">
    <subcellularLocation>
        <location evidence="1">Membrane</location>
    </subcellularLocation>
</comment>
<dbReference type="InterPro" id="IPR045063">
    <property type="entry name" value="Dynamin_N"/>
</dbReference>
<evidence type="ECO:0000256" key="2">
    <source>
        <dbReference type="ARBA" id="ARBA00022741"/>
    </source>
</evidence>
<reference evidence="9" key="1">
    <citation type="submission" date="2021-05" db="EMBL/GenBank/DDBJ databases">
        <authorList>
            <person name="Pietrasiak N."/>
            <person name="Ward R."/>
            <person name="Stajich J.E."/>
            <person name="Kurbessoian T."/>
        </authorList>
    </citation>
    <scope>NUCLEOTIDE SEQUENCE</scope>
    <source>
        <strain evidence="9">GSE-NOS-MK-12-04C</strain>
    </source>
</reference>
<evidence type="ECO:0000256" key="7">
    <source>
        <dbReference type="SAM" id="Phobius"/>
    </source>
</evidence>
<evidence type="ECO:0000256" key="4">
    <source>
        <dbReference type="ARBA" id="ARBA00023054"/>
    </source>
</evidence>
<evidence type="ECO:0000256" key="5">
    <source>
        <dbReference type="ARBA" id="ARBA00023134"/>
    </source>
</evidence>
<dbReference type="SUPFAM" id="SSF52540">
    <property type="entry name" value="P-loop containing nucleoside triphosphate hydrolases"/>
    <property type="match status" value="1"/>
</dbReference>
<keyword evidence="7" id="KW-0812">Transmembrane</keyword>
<dbReference type="GO" id="GO:0008053">
    <property type="term" value="P:mitochondrial fusion"/>
    <property type="evidence" value="ECO:0007669"/>
    <property type="project" value="TreeGrafter"/>
</dbReference>
<keyword evidence="3" id="KW-0378">Hydrolase</keyword>
<evidence type="ECO:0000256" key="1">
    <source>
        <dbReference type="ARBA" id="ARBA00004370"/>
    </source>
</evidence>
<keyword evidence="4" id="KW-0175">Coiled coil</keyword>
<dbReference type="EMBL" id="JAHHGZ010000013">
    <property type="protein sequence ID" value="MBW4668467.1"/>
    <property type="molecule type" value="Genomic_DNA"/>
</dbReference>
<protein>
    <submittedName>
        <fullName evidence="9">Dynamin family protein</fullName>
    </submittedName>
</protein>
<dbReference type="GO" id="GO:0016020">
    <property type="term" value="C:membrane"/>
    <property type="evidence" value="ECO:0007669"/>
    <property type="project" value="UniProtKB-SubCell"/>
</dbReference>
<accession>A0A951QNZ3</accession>
<feature type="transmembrane region" description="Helical" evidence="7">
    <location>
        <begin position="552"/>
        <end position="581"/>
    </location>
</feature>
<proteinExistence type="predicted"/>
<dbReference type="InterPro" id="IPR049399">
    <property type="entry name" value="BDLP-like_hel"/>
</dbReference>
<feature type="domain" description="Dynamin-type G" evidence="8">
    <location>
        <begin position="66"/>
        <end position="312"/>
    </location>
</feature>
<evidence type="ECO:0000256" key="3">
    <source>
        <dbReference type="ARBA" id="ARBA00022801"/>
    </source>
</evidence>
<dbReference type="GO" id="GO:0003924">
    <property type="term" value="F:GTPase activity"/>
    <property type="evidence" value="ECO:0007669"/>
    <property type="project" value="InterPro"/>
</dbReference>
<gene>
    <name evidence="9" type="ORF">KME60_13830</name>
</gene>
<evidence type="ECO:0000313" key="9">
    <source>
        <dbReference type="EMBL" id="MBW4668467.1"/>
    </source>
</evidence>
<evidence type="ECO:0000259" key="8">
    <source>
        <dbReference type="PROSITE" id="PS51718"/>
    </source>
</evidence>
<dbReference type="InterPro" id="IPR030381">
    <property type="entry name" value="G_DYNAMIN_dom"/>
</dbReference>
<dbReference type="Proteomes" id="UP000729701">
    <property type="component" value="Unassembled WGS sequence"/>
</dbReference>
<dbReference type="PANTHER" id="PTHR10465">
    <property type="entry name" value="TRANSMEMBRANE GTPASE FZO1"/>
    <property type="match status" value="1"/>
</dbReference>
<organism evidence="9 10">
    <name type="scientific">Cyanomargarita calcarea GSE-NOS-MK-12-04C</name>
    <dbReference type="NCBI Taxonomy" id="2839659"/>
    <lineage>
        <taxon>Bacteria</taxon>
        <taxon>Bacillati</taxon>
        <taxon>Cyanobacteriota</taxon>
        <taxon>Cyanophyceae</taxon>
        <taxon>Nostocales</taxon>
        <taxon>Cyanomargaritaceae</taxon>
        <taxon>Cyanomargarita</taxon>
    </lineage>
</organism>